<protein>
    <recommendedName>
        <fullName evidence="10">Ionotropic glutamate receptor C-terminal domain-containing protein</fullName>
    </recommendedName>
</protein>
<comment type="similarity">
    <text evidence="2">Belongs to the glutamate-gated ion channel (TC 1.A.10.1) family.</text>
</comment>
<evidence type="ECO:0000313" key="12">
    <source>
        <dbReference type="Proteomes" id="UP000821853"/>
    </source>
</evidence>
<dbReference type="OrthoDB" id="6424337at2759"/>
<sequence>MHAQEVVSVVTQEVDMTIVPMIQSHSRMTVGEYGPPIMYVQFGILSGSGVSTSNVFGYILTFDWKVWALLLSAIPVLALLISLSEFVIRKTSWKEIWPRVHEWGWEIFRNLLYESSPWIPSQTSARVVLTAWLLAVLVIANSFAGHLKSSMAIKYQPRQVENVRDVVASRGIRPIVWKGSHYEAFLSVSNPEPGLSLCPTVLGGSKAPNLSRDAVLEQMDAAMESESVRARPSVQVVVVGDFNVDVRKDNGWLVDHMLTLLDDVSVSRVSDHDQRWLHRLGVSRNCMVRAILPDPLNVHFSDHKALVLTTARSPVLSALWRMVSRTNGSQLGRDMFRDEHMRQVVARRAVLMVDHISLQWRMAAYCSRTLVPSFHLAREPIEENPLSFLMSRHMPRALHQRIYARITWMYENGLVNKWMADSLGDWQRCVRQTGGHAADDLTVEDTLASFVLWALVMALAAAAFLAEVLLHAHSRKKSPPYPHPSRPAMVRRGVMLTRVGLNRRRVPRTIRHGHLQSV</sequence>
<evidence type="ECO:0000256" key="9">
    <source>
        <dbReference type="SAM" id="Phobius"/>
    </source>
</evidence>
<keyword evidence="12" id="KW-1185">Reference proteome</keyword>
<organism evidence="11 12">
    <name type="scientific">Haemaphysalis longicornis</name>
    <name type="common">Bush tick</name>
    <dbReference type="NCBI Taxonomy" id="44386"/>
    <lineage>
        <taxon>Eukaryota</taxon>
        <taxon>Metazoa</taxon>
        <taxon>Ecdysozoa</taxon>
        <taxon>Arthropoda</taxon>
        <taxon>Chelicerata</taxon>
        <taxon>Arachnida</taxon>
        <taxon>Acari</taxon>
        <taxon>Parasitiformes</taxon>
        <taxon>Ixodida</taxon>
        <taxon>Ixodoidea</taxon>
        <taxon>Ixodidae</taxon>
        <taxon>Haemaphysalinae</taxon>
        <taxon>Haemaphysalis</taxon>
    </lineage>
</organism>
<feature type="transmembrane region" description="Helical" evidence="9">
    <location>
        <begin position="66"/>
        <end position="88"/>
    </location>
</feature>
<dbReference type="Pfam" id="PF00060">
    <property type="entry name" value="Lig_chan"/>
    <property type="match status" value="1"/>
</dbReference>
<feature type="domain" description="Ionotropic glutamate receptor C-terminal" evidence="10">
    <location>
        <begin position="64"/>
        <end position="452"/>
    </location>
</feature>
<evidence type="ECO:0000256" key="7">
    <source>
        <dbReference type="ARBA" id="ARBA00023170"/>
    </source>
</evidence>
<dbReference type="AlphaFoldDB" id="A0A9J6G648"/>
<comment type="caution">
    <text evidence="11">The sequence shown here is derived from an EMBL/GenBank/DDBJ whole genome shotgun (WGS) entry which is preliminary data.</text>
</comment>
<accession>A0A9J6G648</accession>
<dbReference type="PANTHER" id="PTHR42643:SF38">
    <property type="entry name" value="IONOTROPIC RECEPTOR 100A"/>
    <property type="match status" value="1"/>
</dbReference>
<dbReference type="GO" id="GO:0005886">
    <property type="term" value="C:plasma membrane"/>
    <property type="evidence" value="ECO:0007669"/>
    <property type="project" value="UniProtKB-SubCell"/>
</dbReference>
<dbReference type="Gene3D" id="1.10.287.70">
    <property type="match status" value="1"/>
</dbReference>
<dbReference type="Proteomes" id="UP000821853">
    <property type="component" value="Chromosome 4"/>
</dbReference>
<keyword evidence="3" id="KW-1003">Cell membrane</keyword>
<evidence type="ECO:0000256" key="1">
    <source>
        <dbReference type="ARBA" id="ARBA00004651"/>
    </source>
</evidence>
<evidence type="ECO:0000259" key="10">
    <source>
        <dbReference type="Pfam" id="PF00060"/>
    </source>
</evidence>
<evidence type="ECO:0000256" key="5">
    <source>
        <dbReference type="ARBA" id="ARBA00022989"/>
    </source>
</evidence>
<dbReference type="InterPro" id="IPR001320">
    <property type="entry name" value="Iontro_rcpt_C"/>
</dbReference>
<dbReference type="PANTHER" id="PTHR42643">
    <property type="entry name" value="IONOTROPIC RECEPTOR 20A-RELATED"/>
    <property type="match status" value="1"/>
</dbReference>
<dbReference type="VEuPathDB" id="VectorBase:HLOH_054358"/>
<evidence type="ECO:0000256" key="6">
    <source>
        <dbReference type="ARBA" id="ARBA00023136"/>
    </source>
</evidence>
<reference evidence="11 12" key="1">
    <citation type="journal article" date="2020" name="Cell">
        <title>Large-Scale Comparative Analyses of Tick Genomes Elucidate Their Genetic Diversity and Vector Capacities.</title>
        <authorList>
            <consortium name="Tick Genome and Microbiome Consortium (TIGMIC)"/>
            <person name="Jia N."/>
            <person name="Wang J."/>
            <person name="Shi W."/>
            <person name="Du L."/>
            <person name="Sun Y."/>
            <person name="Zhan W."/>
            <person name="Jiang J.F."/>
            <person name="Wang Q."/>
            <person name="Zhang B."/>
            <person name="Ji P."/>
            <person name="Bell-Sakyi L."/>
            <person name="Cui X.M."/>
            <person name="Yuan T.T."/>
            <person name="Jiang B.G."/>
            <person name="Yang W.F."/>
            <person name="Lam T.T."/>
            <person name="Chang Q.C."/>
            <person name="Ding S.J."/>
            <person name="Wang X.J."/>
            <person name="Zhu J.G."/>
            <person name="Ruan X.D."/>
            <person name="Zhao L."/>
            <person name="Wei J.T."/>
            <person name="Ye R.Z."/>
            <person name="Que T.C."/>
            <person name="Du C.H."/>
            <person name="Zhou Y.H."/>
            <person name="Cheng J.X."/>
            <person name="Dai P.F."/>
            <person name="Guo W.B."/>
            <person name="Han X.H."/>
            <person name="Huang E.J."/>
            <person name="Li L.F."/>
            <person name="Wei W."/>
            <person name="Gao Y.C."/>
            <person name="Liu J.Z."/>
            <person name="Shao H.Z."/>
            <person name="Wang X."/>
            <person name="Wang C.C."/>
            <person name="Yang T.C."/>
            <person name="Huo Q.B."/>
            <person name="Li W."/>
            <person name="Chen H.Y."/>
            <person name="Chen S.E."/>
            <person name="Zhou L.G."/>
            <person name="Ni X.B."/>
            <person name="Tian J.H."/>
            <person name="Sheng Y."/>
            <person name="Liu T."/>
            <person name="Pan Y.S."/>
            <person name="Xia L.Y."/>
            <person name="Li J."/>
            <person name="Zhao F."/>
            <person name="Cao W.C."/>
        </authorList>
    </citation>
    <scope>NUCLEOTIDE SEQUENCE [LARGE SCALE GENOMIC DNA]</scope>
    <source>
        <strain evidence="11">HaeL-2018</strain>
    </source>
</reference>
<dbReference type="GO" id="GO:0015276">
    <property type="term" value="F:ligand-gated monoatomic ion channel activity"/>
    <property type="evidence" value="ECO:0007669"/>
    <property type="project" value="InterPro"/>
</dbReference>
<evidence type="ECO:0000256" key="3">
    <source>
        <dbReference type="ARBA" id="ARBA00022475"/>
    </source>
</evidence>
<comment type="subcellular location">
    <subcellularLocation>
        <location evidence="1">Cell membrane</location>
        <topology evidence="1">Multi-pass membrane protein</topology>
    </subcellularLocation>
</comment>
<dbReference type="EMBL" id="JABSTR010000006">
    <property type="protein sequence ID" value="KAH9373878.1"/>
    <property type="molecule type" value="Genomic_DNA"/>
</dbReference>
<keyword evidence="4 9" id="KW-0812">Transmembrane</keyword>
<dbReference type="InterPro" id="IPR052192">
    <property type="entry name" value="Insect_Ionotropic_Sensory_Rcpt"/>
</dbReference>
<evidence type="ECO:0000313" key="11">
    <source>
        <dbReference type="EMBL" id="KAH9373878.1"/>
    </source>
</evidence>
<gene>
    <name evidence="11" type="ORF">HPB48_016146</name>
</gene>
<proteinExistence type="inferred from homology"/>
<feature type="transmembrane region" description="Helical" evidence="9">
    <location>
        <begin position="37"/>
        <end position="60"/>
    </location>
</feature>
<dbReference type="OMA" id="FRDEHMR"/>
<evidence type="ECO:0000256" key="4">
    <source>
        <dbReference type="ARBA" id="ARBA00022692"/>
    </source>
</evidence>
<name>A0A9J6G648_HAELO</name>
<keyword evidence="8" id="KW-0325">Glycoprotein</keyword>
<evidence type="ECO:0000256" key="8">
    <source>
        <dbReference type="ARBA" id="ARBA00023180"/>
    </source>
</evidence>
<feature type="transmembrane region" description="Helical" evidence="9">
    <location>
        <begin position="450"/>
        <end position="470"/>
    </location>
</feature>
<evidence type="ECO:0000256" key="2">
    <source>
        <dbReference type="ARBA" id="ARBA00008685"/>
    </source>
</evidence>
<feature type="transmembrane region" description="Helical" evidence="9">
    <location>
        <begin position="127"/>
        <end position="147"/>
    </location>
</feature>
<keyword evidence="6 9" id="KW-0472">Membrane</keyword>
<dbReference type="GO" id="GO:0050906">
    <property type="term" value="P:detection of stimulus involved in sensory perception"/>
    <property type="evidence" value="ECO:0007669"/>
    <property type="project" value="UniProtKB-ARBA"/>
</dbReference>
<keyword evidence="7" id="KW-0675">Receptor</keyword>
<keyword evidence="5 9" id="KW-1133">Transmembrane helix</keyword>